<feature type="transmembrane region" description="Helical" evidence="1">
    <location>
        <begin position="78"/>
        <end position="100"/>
    </location>
</feature>
<proteinExistence type="predicted"/>
<keyword evidence="1" id="KW-0812">Transmembrane</keyword>
<keyword evidence="3" id="KW-1185">Reference proteome</keyword>
<comment type="caution">
    <text evidence="2">The sequence shown here is derived from an EMBL/GenBank/DDBJ whole genome shotgun (WGS) entry which is preliminary data.</text>
</comment>
<evidence type="ECO:0000313" key="2">
    <source>
        <dbReference type="EMBL" id="MCV6824066.1"/>
    </source>
</evidence>
<dbReference type="AlphaFoldDB" id="A0AAE3LSW2"/>
<evidence type="ECO:0000256" key="1">
    <source>
        <dbReference type="SAM" id="Phobius"/>
    </source>
</evidence>
<name>A0AAE3LSW2_9RHOB</name>
<keyword evidence="1" id="KW-1133">Transmembrane helix</keyword>
<feature type="transmembrane region" description="Helical" evidence="1">
    <location>
        <begin position="107"/>
        <end position="127"/>
    </location>
</feature>
<accession>A0AAE3LSW2</accession>
<feature type="transmembrane region" description="Helical" evidence="1">
    <location>
        <begin position="49"/>
        <end position="72"/>
    </location>
</feature>
<dbReference type="Pfam" id="PF08570">
    <property type="entry name" value="DUF1761"/>
    <property type="match status" value="1"/>
</dbReference>
<dbReference type="Proteomes" id="UP001208041">
    <property type="component" value="Unassembled WGS sequence"/>
</dbReference>
<reference evidence="2" key="1">
    <citation type="submission" date="2022-10" db="EMBL/GenBank/DDBJ databases">
        <authorList>
            <person name="Yue Y."/>
        </authorList>
    </citation>
    <scope>NUCLEOTIDE SEQUENCE</scope>
    <source>
        <strain evidence="2">Z654</strain>
    </source>
</reference>
<dbReference type="RefSeq" id="WP_263952890.1">
    <property type="nucleotide sequence ID" value="NZ_JAOYFC010000001.1"/>
</dbReference>
<gene>
    <name evidence="2" type="ORF">OH136_05805</name>
</gene>
<evidence type="ECO:0000313" key="3">
    <source>
        <dbReference type="Proteomes" id="UP001208041"/>
    </source>
</evidence>
<feature type="transmembrane region" description="Helical" evidence="1">
    <location>
        <begin position="6"/>
        <end position="28"/>
    </location>
</feature>
<dbReference type="EMBL" id="JAOYFC010000001">
    <property type="protein sequence ID" value="MCV6824066.1"/>
    <property type="molecule type" value="Genomic_DNA"/>
</dbReference>
<protein>
    <submittedName>
        <fullName evidence="2">DUF1761 family protein</fullName>
    </submittedName>
</protein>
<dbReference type="InterPro" id="IPR013879">
    <property type="entry name" value="DUF1761"/>
</dbReference>
<organism evidence="2 3">
    <name type="scientific">Halocynthiibacter halioticoli</name>
    <dbReference type="NCBI Taxonomy" id="2986804"/>
    <lineage>
        <taxon>Bacteria</taxon>
        <taxon>Pseudomonadati</taxon>
        <taxon>Pseudomonadota</taxon>
        <taxon>Alphaproteobacteria</taxon>
        <taxon>Rhodobacterales</taxon>
        <taxon>Paracoccaceae</taxon>
        <taxon>Halocynthiibacter</taxon>
    </lineage>
</organism>
<sequence>MENEAMAINWLAVFAGAIVAFIFGAIWYHPKVMGAKWAAGSGLDMSKISGTPVFAMAAQALALFLLALVVGITATTDALFTAIFAILAVGVHVVSAGAFLQKSAAALAIDFGYLFLSGAIMIIAQGIF</sequence>
<keyword evidence="1" id="KW-0472">Membrane</keyword>